<dbReference type="Proteomes" id="UP000471745">
    <property type="component" value="Unassembled WGS sequence"/>
</dbReference>
<evidence type="ECO:0000313" key="1">
    <source>
        <dbReference type="EMBL" id="NEC49150.1"/>
    </source>
</evidence>
<evidence type="ECO:0000313" key="2">
    <source>
        <dbReference type="Proteomes" id="UP000471745"/>
    </source>
</evidence>
<dbReference type="AlphaFoldDB" id="A0A9X5CIH4"/>
<organism evidence="1 2">
    <name type="scientific">Actinospica acidiphila</name>
    <dbReference type="NCBI Taxonomy" id="304899"/>
    <lineage>
        <taxon>Bacteria</taxon>
        <taxon>Bacillati</taxon>
        <taxon>Actinomycetota</taxon>
        <taxon>Actinomycetes</taxon>
        <taxon>Catenulisporales</taxon>
        <taxon>Actinospicaceae</taxon>
        <taxon>Actinospica</taxon>
    </lineage>
</organism>
<dbReference type="EMBL" id="JAAGNA010000398">
    <property type="protein sequence ID" value="NEC49150.1"/>
    <property type="molecule type" value="Genomic_DNA"/>
</dbReference>
<protein>
    <submittedName>
        <fullName evidence="1">Uncharacterized protein</fullName>
    </submittedName>
</protein>
<accession>A0A9X5CIH4</accession>
<name>A0A9X5CIH4_9ACTN</name>
<dbReference type="PROSITE" id="PS51257">
    <property type="entry name" value="PROKAR_LIPOPROTEIN"/>
    <property type="match status" value="1"/>
</dbReference>
<gene>
    <name evidence="1" type="ORF">G3I18_11250</name>
</gene>
<keyword evidence="2" id="KW-1185">Reference proteome</keyword>
<reference evidence="1 2" key="1">
    <citation type="submission" date="2020-01" db="EMBL/GenBank/DDBJ databases">
        <title>Insect and environment-associated Actinomycetes.</title>
        <authorList>
            <person name="Currrie C."/>
            <person name="Chevrette M."/>
            <person name="Carlson C."/>
            <person name="Stubbendieck R."/>
            <person name="Wendt-Pienkowski E."/>
        </authorList>
    </citation>
    <scope>NUCLEOTIDE SEQUENCE [LARGE SCALE GENOMIC DNA]</scope>
    <source>
        <strain evidence="1 2">SID8189</strain>
    </source>
</reference>
<sequence length="215" mass="23274">MRQRQIFLIPAMILAVALSGCTDDDGKEEPQGESSATVCGAFAERPDVASALQEVTGTDSFTDNRSKPGETLQSLRSADGKIEGEEILGSPYCRLQSTDDGKEVLAINFREAVAVNKSDADDEQIFTFYKTGESAYASEHTAALYFRCRMSTPAKEILIHADLERFRKVEASDIRLSRANILVLNAAAREVASELGCSSPELVSEAPRPVSGLHA</sequence>
<proteinExistence type="predicted"/>
<comment type="caution">
    <text evidence="1">The sequence shown here is derived from an EMBL/GenBank/DDBJ whole genome shotgun (WGS) entry which is preliminary data.</text>
</comment>
<dbReference type="RefSeq" id="WP_163088230.1">
    <property type="nucleotide sequence ID" value="NZ_JAAGNA010000398.1"/>
</dbReference>